<name>A0ABS1YM70_9ACTN</name>
<organism evidence="1 2">
    <name type="scientific">Micromonospora tarensis</name>
    <dbReference type="NCBI Taxonomy" id="2806100"/>
    <lineage>
        <taxon>Bacteria</taxon>
        <taxon>Bacillati</taxon>
        <taxon>Actinomycetota</taxon>
        <taxon>Actinomycetes</taxon>
        <taxon>Micromonosporales</taxon>
        <taxon>Micromonosporaceae</taxon>
        <taxon>Micromonospora</taxon>
    </lineage>
</organism>
<gene>
    <name evidence="1" type="ORF">JM949_24285</name>
</gene>
<dbReference type="Proteomes" id="UP000622245">
    <property type="component" value="Unassembled WGS sequence"/>
</dbReference>
<sequence length="238" mass="25811">MTAGSEPSALIEAVVRVLRDLAIHPLGLEIDEGGARVLAAMQARALRRRSRGPYTEDNLPPEATEMIEWLGLRLSVRPEPVEVTIEGSGPWPRLLVELPARRVTVRYVVPEDAPPGYQPEPNNVTLAGDVKIALEYLANSLRAVGGRLRGEPPITLTLSYPDDPDYERNVAHVPAEFRHLIAPVVADIAVDRSRFSGKQRAAHDKALRAAAYDDQALKPTTGGGLTTRVGSARLSVSP</sequence>
<keyword evidence="2" id="KW-1185">Reference proteome</keyword>
<protein>
    <submittedName>
        <fullName evidence="1">Uncharacterized protein</fullName>
    </submittedName>
</protein>
<evidence type="ECO:0000313" key="2">
    <source>
        <dbReference type="Proteomes" id="UP000622245"/>
    </source>
</evidence>
<dbReference type="EMBL" id="JAEVHL010000154">
    <property type="protein sequence ID" value="MBM0278234.1"/>
    <property type="molecule type" value="Genomic_DNA"/>
</dbReference>
<proteinExistence type="predicted"/>
<dbReference type="RefSeq" id="WP_203150619.1">
    <property type="nucleotide sequence ID" value="NZ_JAEVHL010000154.1"/>
</dbReference>
<reference evidence="1 2" key="1">
    <citation type="submission" date="2021-01" db="EMBL/GenBank/DDBJ databases">
        <title>Draft genome sequence of Micromonospora sp. strain STR1s_6.</title>
        <authorList>
            <person name="Karlyshev A."/>
            <person name="Jawad R."/>
        </authorList>
    </citation>
    <scope>NUCLEOTIDE SEQUENCE [LARGE SCALE GENOMIC DNA]</scope>
    <source>
        <strain evidence="1 2">STR1S-6</strain>
    </source>
</reference>
<evidence type="ECO:0000313" key="1">
    <source>
        <dbReference type="EMBL" id="MBM0278234.1"/>
    </source>
</evidence>
<comment type="caution">
    <text evidence="1">The sequence shown here is derived from an EMBL/GenBank/DDBJ whole genome shotgun (WGS) entry which is preliminary data.</text>
</comment>
<accession>A0ABS1YM70</accession>